<dbReference type="EMBL" id="JBDLYL010000045">
    <property type="protein sequence ID" value="MEN8642900.1"/>
    <property type="molecule type" value="Genomic_DNA"/>
</dbReference>
<dbReference type="RefSeq" id="WP_347151729.1">
    <property type="nucleotide sequence ID" value="NZ_JBDLYL010000045.1"/>
</dbReference>
<evidence type="ECO:0000313" key="1">
    <source>
        <dbReference type="EMBL" id="MEN8642900.1"/>
    </source>
</evidence>
<organism evidence="1 2">
    <name type="scientific">Pseudomonas sichuanensis</name>
    <dbReference type="NCBI Taxonomy" id="2213015"/>
    <lineage>
        <taxon>Bacteria</taxon>
        <taxon>Pseudomonadati</taxon>
        <taxon>Pseudomonadota</taxon>
        <taxon>Gammaproteobacteria</taxon>
        <taxon>Pseudomonadales</taxon>
        <taxon>Pseudomonadaceae</taxon>
        <taxon>Pseudomonas</taxon>
    </lineage>
</organism>
<protein>
    <submittedName>
        <fullName evidence="1">Uncharacterized protein</fullName>
    </submittedName>
</protein>
<sequence>MSKTIYLRSLHKLYYYLLSMTDDEIAEFDINDKEDRQALFSEMRVQFDNYGSVTKASIVDALEYLCALNKCEEYWESVLPHEIPLDEIYDKSGYAYDLFLALTDREPESNINGAFSISYELAPRDPVG</sequence>
<comment type="caution">
    <text evidence="1">The sequence shown here is derived from an EMBL/GenBank/DDBJ whole genome shotgun (WGS) entry which is preliminary data.</text>
</comment>
<evidence type="ECO:0000313" key="2">
    <source>
        <dbReference type="Proteomes" id="UP001424532"/>
    </source>
</evidence>
<reference evidence="1 2" key="1">
    <citation type="submission" date="2024-05" db="EMBL/GenBank/DDBJ databases">
        <title>Sequence of Lycoming College course isolates.</title>
        <authorList>
            <person name="Reigle C.A."/>
            <person name="Newman J.D."/>
        </authorList>
    </citation>
    <scope>NUCLEOTIDE SEQUENCE [LARGE SCALE GENOMIC DNA]</scope>
    <source>
        <strain evidence="1 2">CAR-09</strain>
    </source>
</reference>
<proteinExistence type="predicted"/>
<dbReference type="Proteomes" id="UP001424532">
    <property type="component" value="Unassembled WGS sequence"/>
</dbReference>
<name>A0ABV0DM08_9PSED</name>
<accession>A0ABV0DM08</accession>
<gene>
    <name evidence="1" type="ORF">ABFE88_24910</name>
</gene>
<keyword evidence="2" id="KW-1185">Reference proteome</keyword>